<dbReference type="Proteomes" id="UP001589575">
    <property type="component" value="Unassembled WGS sequence"/>
</dbReference>
<accession>A0ABV5FYZ2</accession>
<evidence type="ECO:0000313" key="2">
    <source>
        <dbReference type="Proteomes" id="UP001589575"/>
    </source>
</evidence>
<evidence type="ECO:0000313" key="1">
    <source>
        <dbReference type="EMBL" id="MFB9071897.1"/>
    </source>
</evidence>
<keyword evidence="2" id="KW-1185">Reference proteome</keyword>
<sequence>MWPLITVDPLPKNPDSSWTAPICWTGLDPSQKDPPWAPPPRSCAAAIGSSLVWMRYRWAYSFSVSSGEDTSWPVPAGAT</sequence>
<reference evidence="1 2" key="1">
    <citation type="submission" date="2024-09" db="EMBL/GenBank/DDBJ databases">
        <authorList>
            <person name="Sun Q."/>
            <person name="Mori K."/>
        </authorList>
    </citation>
    <scope>NUCLEOTIDE SEQUENCE [LARGE SCALE GENOMIC DNA]</scope>
    <source>
        <strain evidence="1 2">CCM 7609</strain>
    </source>
</reference>
<organism evidence="1 2">
    <name type="scientific">Citricoccus parietis</name>
    <dbReference type="NCBI Taxonomy" id="592307"/>
    <lineage>
        <taxon>Bacteria</taxon>
        <taxon>Bacillati</taxon>
        <taxon>Actinomycetota</taxon>
        <taxon>Actinomycetes</taxon>
        <taxon>Micrococcales</taxon>
        <taxon>Micrococcaceae</taxon>
        <taxon>Citricoccus</taxon>
    </lineage>
</organism>
<protein>
    <submittedName>
        <fullName evidence="1">Uncharacterized protein</fullName>
    </submittedName>
</protein>
<name>A0ABV5FYZ2_9MICC</name>
<proteinExistence type="predicted"/>
<comment type="caution">
    <text evidence="1">The sequence shown here is derived from an EMBL/GenBank/DDBJ whole genome shotgun (WGS) entry which is preliminary data.</text>
</comment>
<gene>
    <name evidence="1" type="ORF">ACFFX0_12070</name>
</gene>
<dbReference type="EMBL" id="JBHMFI010000001">
    <property type="protein sequence ID" value="MFB9071897.1"/>
    <property type="molecule type" value="Genomic_DNA"/>
</dbReference>